<name>A0A0H4A289_9VIBR</name>
<organism evidence="1">
    <name type="scientific">Vibrio tasmaniensis</name>
    <dbReference type="NCBI Taxonomy" id="212663"/>
    <lineage>
        <taxon>Bacteria</taxon>
        <taxon>Pseudomonadati</taxon>
        <taxon>Pseudomonadota</taxon>
        <taxon>Gammaproteobacteria</taxon>
        <taxon>Vibrionales</taxon>
        <taxon>Vibrionaceae</taxon>
        <taxon>Vibrio</taxon>
    </lineage>
</organism>
<sequence length="49" mass="5665">MSRNLKHYQALDELVTNALLALYGNIRLQGGFWTVKKETSNWLSSLNRN</sequence>
<accession>A0A0H4A289</accession>
<dbReference type="EMBL" id="KP795691">
    <property type="protein sequence ID" value="AKN40334.1"/>
    <property type="molecule type" value="Genomic_DNA"/>
</dbReference>
<dbReference type="AlphaFoldDB" id="A0A0H4A289"/>
<protein>
    <submittedName>
        <fullName evidence="1">Uncharacterized protein</fullName>
    </submittedName>
</protein>
<proteinExistence type="predicted"/>
<evidence type="ECO:0000313" key="1">
    <source>
        <dbReference type="EMBL" id="AKN40334.1"/>
    </source>
</evidence>
<reference evidence="1" key="1">
    <citation type="journal article" date="2015" name="MBio">
        <title>Eco-Evolutionary Dynamics of Episomes among Ecologically Cohesive Bacterial Populations.</title>
        <authorList>
            <person name="Xue H."/>
            <person name="Cordero O.X."/>
            <person name="Camas F.M."/>
            <person name="Trimble W."/>
            <person name="Meyer F."/>
            <person name="Guglielmini J."/>
            <person name="Rocha E.P."/>
            <person name="Polz M.F."/>
        </authorList>
    </citation>
    <scope>NUCLEOTIDE SEQUENCE</scope>
    <source>
        <strain evidence="1">FF_112</strain>
    </source>
</reference>